<dbReference type="CDD" id="cd02525">
    <property type="entry name" value="Succinoglycan_BP_ExoA"/>
    <property type="match status" value="1"/>
</dbReference>
<dbReference type="PANTHER" id="PTHR22916:SF71">
    <property type="entry name" value="GLYCOSYL TRANSFERASE"/>
    <property type="match status" value="1"/>
</dbReference>
<dbReference type="PANTHER" id="PTHR22916">
    <property type="entry name" value="GLYCOSYLTRANSFERASE"/>
    <property type="match status" value="1"/>
</dbReference>
<dbReference type="GO" id="GO:0016740">
    <property type="term" value="F:transferase activity"/>
    <property type="evidence" value="ECO:0007669"/>
    <property type="project" value="UniProtKB-KW"/>
</dbReference>
<keyword evidence="1" id="KW-1133">Transmembrane helix</keyword>
<dbReference type="Gene3D" id="3.90.550.10">
    <property type="entry name" value="Spore Coat Polysaccharide Biosynthesis Protein SpsA, Chain A"/>
    <property type="match status" value="1"/>
</dbReference>
<dbReference type="RefSeq" id="WP_353332484.1">
    <property type="nucleotide sequence ID" value="NZ_AP028055.1"/>
</dbReference>
<evidence type="ECO:0000256" key="1">
    <source>
        <dbReference type="SAM" id="Phobius"/>
    </source>
</evidence>
<dbReference type="Proteomes" id="UP001496674">
    <property type="component" value="Chromosome"/>
</dbReference>
<feature type="transmembrane region" description="Helical" evidence="1">
    <location>
        <begin position="247"/>
        <end position="265"/>
    </location>
</feature>
<keyword evidence="3" id="KW-0808">Transferase</keyword>
<dbReference type="Pfam" id="PF00535">
    <property type="entry name" value="Glycos_transf_2"/>
    <property type="match status" value="1"/>
</dbReference>
<protein>
    <submittedName>
        <fullName evidence="3">Glycosyl transferase</fullName>
    </submittedName>
</protein>
<dbReference type="InterPro" id="IPR001173">
    <property type="entry name" value="Glyco_trans_2-like"/>
</dbReference>
<evidence type="ECO:0000313" key="3">
    <source>
        <dbReference type="EMBL" id="BEG97960.1"/>
    </source>
</evidence>
<accession>A0ABN6Z775</accession>
<proteinExistence type="predicted"/>
<keyword evidence="1" id="KW-0472">Membrane</keyword>
<feature type="transmembrane region" description="Helical" evidence="1">
    <location>
        <begin position="303"/>
        <end position="328"/>
    </location>
</feature>
<keyword evidence="1" id="KW-0812">Transmembrane</keyword>
<name>A0ABN6Z775_9BACE</name>
<dbReference type="EMBL" id="AP028055">
    <property type="protein sequence ID" value="BEG97960.1"/>
    <property type="molecule type" value="Genomic_DNA"/>
</dbReference>
<evidence type="ECO:0000259" key="2">
    <source>
        <dbReference type="Pfam" id="PF00535"/>
    </source>
</evidence>
<reference evidence="3 4" key="1">
    <citation type="submission" date="2023-04" db="EMBL/GenBank/DDBJ databases">
        <title>Draft genome sequence of acteroides sedimenti strain YN3PY1.</title>
        <authorList>
            <person name="Yoshida N."/>
        </authorList>
    </citation>
    <scope>NUCLEOTIDE SEQUENCE [LARGE SCALE GENOMIC DNA]</scope>
    <source>
        <strain evidence="3 4">YN3PY1</strain>
    </source>
</reference>
<feature type="domain" description="Glycosyltransferase 2-like" evidence="2">
    <location>
        <begin position="5"/>
        <end position="175"/>
    </location>
</feature>
<organism evidence="3 4">
    <name type="scientific">Bacteroides sedimenti</name>
    <dbReference type="NCBI Taxonomy" id="2136147"/>
    <lineage>
        <taxon>Bacteria</taxon>
        <taxon>Pseudomonadati</taxon>
        <taxon>Bacteroidota</taxon>
        <taxon>Bacteroidia</taxon>
        <taxon>Bacteroidales</taxon>
        <taxon>Bacteroidaceae</taxon>
        <taxon>Bacteroides</taxon>
    </lineage>
</organism>
<dbReference type="SUPFAM" id="SSF53448">
    <property type="entry name" value="Nucleotide-diphospho-sugar transferases"/>
    <property type="match status" value="1"/>
</dbReference>
<sequence length="338" mass="38820">MIKVSIICPIYNEEKYISKCIDSILLTDYPKEGMEVLFVDGMSKDGTRGIIKEYIKKYPFIKLIDNPFKIVPYAMNKGIKHSIGEVIIRIDAHCVYPSNYVSLLVKYLYELNADNVGGVWRTLPSSNKTVCRAIAVASSHRFGVGNSKHKIGTQKIIETDTVPFGCYRRNVFHKIGLFDEELIRNQDDEFNGRLIKNGGKIFLIPQVRIDYFARDTIRKMSEMYYQYGLFKPLVVKKIGSPTTLRQLFPVVFVLGLIFGAILSCFSKLFLTIYSFVIALYFGIAIICSIISSIKSKDWRLTLILPFVFFIIHLSYGYGYLIGIFKIFFKQKFSVEINR</sequence>
<keyword evidence="4" id="KW-1185">Reference proteome</keyword>
<feature type="transmembrane region" description="Helical" evidence="1">
    <location>
        <begin position="272"/>
        <end position="291"/>
    </location>
</feature>
<evidence type="ECO:0000313" key="4">
    <source>
        <dbReference type="Proteomes" id="UP001496674"/>
    </source>
</evidence>
<dbReference type="InterPro" id="IPR029044">
    <property type="entry name" value="Nucleotide-diphossugar_trans"/>
</dbReference>
<gene>
    <name evidence="3" type="ORF">BSYN_02250</name>
</gene>